<keyword evidence="3" id="KW-1185">Reference proteome</keyword>
<evidence type="ECO:0000313" key="3">
    <source>
        <dbReference type="Proteomes" id="UP001151699"/>
    </source>
</evidence>
<dbReference type="AlphaFoldDB" id="A0A9Q0S4Y3"/>
<feature type="compositionally biased region" description="Polar residues" evidence="1">
    <location>
        <begin position="58"/>
        <end position="69"/>
    </location>
</feature>
<evidence type="ECO:0000313" key="2">
    <source>
        <dbReference type="EMBL" id="KAJ6644128.1"/>
    </source>
</evidence>
<gene>
    <name evidence="2" type="ORF">Bhyg_09094</name>
</gene>
<protein>
    <submittedName>
        <fullName evidence="2">Uncharacterized protein</fullName>
    </submittedName>
</protein>
<feature type="region of interest" description="Disordered" evidence="1">
    <location>
        <begin position="1"/>
        <end position="81"/>
    </location>
</feature>
<accession>A0A9Q0S4Y3</accession>
<evidence type="ECO:0000256" key="1">
    <source>
        <dbReference type="SAM" id="MobiDB-lite"/>
    </source>
</evidence>
<comment type="caution">
    <text evidence="2">The sequence shown here is derived from an EMBL/GenBank/DDBJ whole genome shotgun (WGS) entry which is preliminary data.</text>
</comment>
<proteinExistence type="predicted"/>
<dbReference type="EMBL" id="WJQU01000002">
    <property type="protein sequence ID" value="KAJ6644128.1"/>
    <property type="molecule type" value="Genomic_DNA"/>
</dbReference>
<sequence length="81" mass="8992">MIPGDSRYFDCDDSDTCSEQSYSGDYENDLFQLNANENGTERKSDEPLSPTDKIGDDTSLSYCESLSDLSTDDGSERDKVT</sequence>
<dbReference type="Proteomes" id="UP001151699">
    <property type="component" value="Chromosome B"/>
</dbReference>
<reference evidence="2" key="1">
    <citation type="submission" date="2022-07" db="EMBL/GenBank/DDBJ databases">
        <authorList>
            <person name="Trinca V."/>
            <person name="Uliana J.V.C."/>
            <person name="Torres T.T."/>
            <person name="Ward R.J."/>
            <person name="Monesi N."/>
        </authorList>
    </citation>
    <scope>NUCLEOTIDE SEQUENCE</scope>
    <source>
        <strain evidence="2">HSMRA1968</strain>
        <tissue evidence="2">Whole embryos</tissue>
    </source>
</reference>
<name>A0A9Q0S4Y3_9DIPT</name>
<organism evidence="2 3">
    <name type="scientific">Pseudolycoriella hygida</name>
    <dbReference type="NCBI Taxonomy" id="35572"/>
    <lineage>
        <taxon>Eukaryota</taxon>
        <taxon>Metazoa</taxon>
        <taxon>Ecdysozoa</taxon>
        <taxon>Arthropoda</taxon>
        <taxon>Hexapoda</taxon>
        <taxon>Insecta</taxon>
        <taxon>Pterygota</taxon>
        <taxon>Neoptera</taxon>
        <taxon>Endopterygota</taxon>
        <taxon>Diptera</taxon>
        <taxon>Nematocera</taxon>
        <taxon>Sciaroidea</taxon>
        <taxon>Sciaridae</taxon>
        <taxon>Pseudolycoriella</taxon>
    </lineage>
</organism>